<organism evidence="1 2">
    <name type="scientific">Brachionus plicatilis</name>
    <name type="common">Marine rotifer</name>
    <name type="synonym">Brachionus muelleri</name>
    <dbReference type="NCBI Taxonomy" id="10195"/>
    <lineage>
        <taxon>Eukaryota</taxon>
        <taxon>Metazoa</taxon>
        <taxon>Spiralia</taxon>
        <taxon>Gnathifera</taxon>
        <taxon>Rotifera</taxon>
        <taxon>Eurotatoria</taxon>
        <taxon>Monogononta</taxon>
        <taxon>Pseudotrocha</taxon>
        <taxon>Ploima</taxon>
        <taxon>Brachionidae</taxon>
        <taxon>Brachionus</taxon>
    </lineage>
</organism>
<evidence type="ECO:0000313" key="1">
    <source>
        <dbReference type="EMBL" id="RNA11915.1"/>
    </source>
</evidence>
<accession>A0A3M7QLP5</accession>
<dbReference type="Proteomes" id="UP000276133">
    <property type="component" value="Unassembled WGS sequence"/>
</dbReference>
<keyword evidence="2" id="KW-1185">Reference proteome</keyword>
<name>A0A3M7QLP5_BRAPC</name>
<sequence length="86" mass="10195">MEAAEFFNENYSGLFAIAYAQMLENKTDPFNIRFDQNFMRLTYKKGECYESEKKGGKFLEGKILRGKNERGKKWAQWVSNYLIQAY</sequence>
<reference evidence="1 2" key="1">
    <citation type="journal article" date="2018" name="Sci. Rep.">
        <title>Genomic signatures of local adaptation to the degree of environmental predictability in rotifers.</title>
        <authorList>
            <person name="Franch-Gras L."/>
            <person name="Hahn C."/>
            <person name="Garcia-Roger E.M."/>
            <person name="Carmona M.J."/>
            <person name="Serra M."/>
            <person name="Gomez A."/>
        </authorList>
    </citation>
    <scope>NUCLEOTIDE SEQUENCE [LARGE SCALE GENOMIC DNA]</scope>
    <source>
        <strain evidence="1">HYR1</strain>
    </source>
</reference>
<protein>
    <submittedName>
        <fullName evidence="1">Uncharacterized protein</fullName>
    </submittedName>
</protein>
<gene>
    <name evidence="1" type="ORF">BpHYR1_006830</name>
</gene>
<dbReference type="OrthoDB" id="10044509at2759"/>
<comment type="caution">
    <text evidence="1">The sequence shown here is derived from an EMBL/GenBank/DDBJ whole genome shotgun (WGS) entry which is preliminary data.</text>
</comment>
<proteinExistence type="predicted"/>
<dbReference type="AlphaFoldDB" id="A0A3M7QLP5"/>
<dbReference type="EMBL" id="REGN01005816">
    <property type="protein sequence ID" value="RNA11915.1"/>
    <property type="molecule type" value="Genomic_DNA"/>
</dbReference>
<evidence type="ECO:0000313" key="2">
    <source>
        <dbReference type="Proteomes" id="UP000276133"/>
    </source>
</evidence>